<evidence type="ECO:0000256" key="2">
    <source>
        <dbReference type="ARBA" id="ARBA00022475"/>
    </source>
</evidence>
<dbReference type="PANTHER" id="PTHR12677">
    <property type="entry name" value="GOLGI APPARATUS MEMBRANE PROTEIN TVP38-RELATED"/>
    <property type="match status" value="1"/>
</dbReference>
<reference evidence="8 9" key="1">
    <citation type="journal article" date="2015" name="Genome Announc.">
        <title>Expanding the biotechnology potential of lactobacilli through comparative genomics of 213 strains and associated genera.</title>
        <authorList>
            <person name="Sun Z."/>
            <person name="Harris H.M."/>
            <person name="McCann A."/>
            <person name="Guo C."/>
            <person name="Argimon S."/>
            <person name="Zhang W."/>
            <person name="Yang X."/>
            <person name="Jeffery I.B."/>
            <person name="Cooney J.C."/>
            <person name="Kagawa T.F."/>
            <person name="Liu W."/>
            <person name="Song Y."/>
            <person name="Salvetti E."/>
            <person name="Wrobel A."/>
            <person name="Rasinkangas P."/>
            <person name="Parkhill J."/>
            <person name="Rea M.C."/>
            <person name="O'Sullivan O."/>
            <person name="Ritari J."/>
            <person name="Douillard F.P."/>
            <person name="Paul Ross R."/>
            <person name="Yang R."/>
            <person name="Briner A.E."/>
            <person name="Felis G.E."/>
            <person name="de Vos W.M."/>
            <person name="Barrangou R."/>
            <person name="Klaenhammer T.R."/>
            <person name="Caufield P.W."/>
            <person name="Cui Y."/>
            <person name="Zhang H."/>
            <person name="O'Toole P.W."/>
        </authorList>
    </citation>
    <scope>NUCLEOTIDE SEQUENCE [LARGE SCALE GENOMIC DNA]</scope>
    <source>
        <strain evidence="8 9">DSM 16761</strain>
    </source>
</reference>
<evidence type="ECO:0000256" key="6">
    <source>
        <dbReference type="RuleBase" id="RU366058"/>
    </source>
</evidence>
<dbReference type="PANTHER" id="PTHR12677:SF49">
    <property type="entry name" value="TVP38_TMEM64 FAMILY MEMBRANE PROTEIN"/>
    <property type="match status" value="1"/>
</dbReference>
<feature type="transmembrane region" description="Helical" evidence="6">
    <location>
        <begin position="175"/>
        <end position="195"/>
    </location>
</feature>
<feature type="transmembrane region" description="Helical" evidence="6">
    <location>
        <begin position="58"/>
        <end position="77"/>
    </location>
</feature>
<dbReference type="AlphaFoldDB" id="A0A0R1VQG5"/>
<dbReference type="eggNOG" id="COG0398">
    <property type="taxonomic scope" value="Bacteria"/>
</dbReference>
<keyword evidence="5 6" id="KW-0472">Membrane</keyword>
<evidence type="ECO:0000313" key="8">
    <source>
        <dbReference type="EMBL" id="KRM03932.1"/>
    </source>
</evidence>
<dbReference type="Pfam" id="PF09335">
    <property type="entry name" value="VTT_dom"/>
    <property type="match status" value="1"/>
</dbReference>
<dbReference type="InterPro" id="IPR015414">
    <property type="entry name" value="TMEM64"/>
</dbReference>
<evidence type="ECO:0000256" key="4">
    <source>
        <dbReference type="ARBA" id="ARBA00022989"/>
    </source>
</evidence>
<feature type="transmembrane region" description="Helical" evidence="6">
    <location>
        <begin position="18"/>
        <end position="38"/>
    </location>
</feature>
<organism evidence="8 9">
    <name type="scientific">Lactobacillus kitasatonis DSM 16761 = JCM 1039</name>
    <dbReference type="NCBI Taxonomy" id="1423767"/>
    <lineage>
        <taxon>Bacteria</taxon>
        <taxon>Bacillati</taxon>
        <taxon>Bacillota</taxon>
        <taxon>Bacilli</taxon>
        <taxon>Lactobacillales</taxon>
        <taxon>Lactobacillaceae</taxon>
        <taxon>Lactobacillus</taxon>
    </lineage>
</organism>
<accession>A0A0R1VQG5</accession>
<evidence type="ECO:0000256" key="5">
    <source>
        <dbReference type="ARBA" id="ARBA00023136"/>
    </source>
</evidence>
<evidence type="ECO:0000313" key="9">
    <source>
        <dbReference type="Proteomes" id="UP000051307"/>
    </source>
</evidence>
<proteinExistence type="inferred from homology"/>
<comment type="caution">
    <text evidence="8">The sequence shown here is derived from an EMBL/GenBank/DDBJ whole genome shotgun (WGS) entry which is preliminary data.</text>
</comment>
<keyword evidence="4 6" id="KW-1133">Transmembrane helix</keyword>
<feature type="transmembrane region" description="Helical" evidence="6">
    <location>
        <begin position="89"/>
        <end position="113"/>
    </location>
</feature>
<protein>
    <recommendedName>
        <fullName evidence="6">TVP38/TMEM64 family membrane protein</fullName>
    </recommendedName>
</protein>
<keyword evidence="2 6" id="KW-1003">Cell membrane</keyword>
<keyword evidence="3 6" id="KW-0812">Transmembrane</keyword>
<evidence type="ECO:0000256" key="3">
    <source>
        <dbReference type="ARBA" id="ARBA00022692"/>
    </source>
</evidence>
<dbReference type="Proteomes" id="UP000051307">
    <property type="component" value="Unassembled WGS sequence"/>
</dbReference>
<sequence>MREGEKMQHISAKASRKLINIATIVCGIIIILLVIYWYRLGIFTDQAKMRAYLANKQIVGPIIFVLIQIVQVVIPIIPGGVSLLGGVVFFGPIAGFIYNYIGICIGSIINFFLARYYGRPFILHIVSEETLDKYMKWTKNQKKFNWFFALCILAPAAPDDVLCLLAGLTKMKFSTYFWIIILCKPWTIAAYSFGLQYGARWLLKLMGH</sequence>
<evidence type="ECO:0000259" key="7">
    <source>
        <dbReference type="Pfam" id="PF09335"/>
    </source>
</evidence>
<dbReference type="GO" id="GO:0005886">
    <property type="term" value="C:plasma membrane"/>
    <property type="evidence" value="ECO:0007669"/>
    <property type="project" value="UniProtKB-SubCell"/>
</dbReference>
<evidence type="ECO:0000256" key="1">
    <source>
        <dbReference type="ARBA" id="ARBA00004651"/>
    </source>
</evidence>
<dbReference type="InterPro" id="IPR032816">
    <property type="entry name" value="VTT_dom"/>
</dbReference>
<comment type="similarity">
    <text evidence="6">Belongs to the TVP38/TMEM64 family.</text>
</comment>
<gene>
    <name evidence="8" type="ORF">FC59_GL001110</name>
</gene>
<feature type="domain" description="VTT" evidence="7">
    <location>
        <begin position="77"/>
        <end position="193"/>
    </location>
</feature>
<feature type="transmembrane region" description="Helical" evidence="6">
    <location>
        <begin position="144"/>
        <end position="169"/>
    </location>
</feature>
<comment type="subcellular location">
    <subcellularLocation>
        <location evidence="1 6">Cell membrane</location>
        <topology evidence="1 6">Multi-pass membrane protein</topology>
    </subcellularLocation>
</comment>
<dbReference type="EMBL" id="AZFU01000025">
    <property type="protein sequence ID" value="KRM03932.1"/>
    <property type="molecule type" value="Genomic_DNA"/>
</dbReference>
<name>A0A0R1VQG5_9LACO</name>
<dbReference type="PATRIC" id="fig|1423767.3.peg.1148"/>